<keyword evidence="5" id="KW-0547">Nucleotide-binding</keyword>
<accession>A0ABP8S8C6</accession>
<dbReference type="InterPro" id="IPR003439">
    <property type="entry name" value="ABC_transporter-like_ATP-bd"/>
</dbReference>
<dbReference type="SUPFAM" id="SSF52540">
    <property type="entry name" value="P-loop containing nucleoside triphosphate hydrolases"/>
    <property type="match status" value="1"/>
</dbReference>
<evidence type="ECO:0000256" key="6">
    <source>
        <dbReference type="ARBA" id="ARBA00022840"/>
    </source>
</evidence>
<comment type="caution">
    <text evidence="11">The sequence shown here is derived from an EMBL/GenBank/DDBJ whole genome shotgun (WGS) entry which is preliminary data.</text>
</comment>
<feature type="domain" description="ABC transporter" evidence="10">
    <location>
        <begin position="13"/>
        <end position="247"/>
    </location>
</feature>
<dbReference type="PIRSF" id="PIRSF039085">
    <property type="entry name" value="ABC_ATPase_HisP"/>
    <property type="match status" value="1"/>
</dbReference>
<keyword evidence="12" id="KW-1185">Reference proteome</keyword>
<protein>
    <submittedName>
        <fullName evidence="11">Amino acid ABC transporter ATP-binding protein</fullName>
    </submittedName>
</protein>
<dbReference type="PROSITE" id="PS50893">
    <property type="entry name" value="ABC_TRANSPORTER_2"/>
    <property type="match status" value="1"/>
</dbReference>
<dbReference type="InterPro" id="IPR003593">
    <property type="entry name" value="AAA+_ATPase"/>
</dbReference>
<dbReference type="PANTHER" id="PTHR43166:SF9">
    <property type="entry name" value="GLUTAMATE_ASPARTATE IMPORT ATP-BINDING PROTEIN GLTL"/>
    <property type="match status" value="1"/>
</dbReference>
<dbReference type="EMBL" id="BAABGU010000003">
    <property type="protein sequence ID" value="GAA4563917.1"/>
    <property type="molecule type" value="Genomic_DNA"/>
</dbReference>
<dbReference type="InterPro" id="IPR027417">
    <property type="entry name" value="P-loop_NTPase"/>
</dbReference>
<dbReference type="InterPro" id="IPR030679">
    <property type="entry name" value="ABC_ATPase_HisP-typ"/>
</dbReference>
<proteinExistence type="inferred from homology"/>
<keyword evidence="8" id="KW-0472">Membrane</keyword>
<evidence type="ECO:0000256" key="5">
    <source>
        <dbReference type="ARBA" id="ARBA00022741"/>
    </source>
</evidence>
<evidence type="ECO:0000256" key="4">
    <source>
        <dbReference type="ARBA" id="ARBA00022475"/>
    </source>
</evidence>
<dbReference type="GO" id="GO:0005524">
    <property type="term" value="F:ATP binding"/>
    <property type="evidence" value="ECO:0007669"/>
    <property type="project" value="UniProtKB-KW"/>
</dbReference>
<evidence type="ECO:0000256" key="8">
    <source>
        <dbReference type="ARBA" id="ARBA00023136"/>
    </source>
</evidence>
<evidence type="ECO:0000256" key="3">
    <source>
        <dbReference type="ARBA" id="ARBA00022448"/>
    </source>
</evidence>
<keyword evidence="4" id="KW-1003">Cell membrane</keyword>
<sequence>MTDMTTTQPRPAVEIRNLHKSFGPLEVLKGIDFEVGHGEVVCVIGPSGSGKSTLLRCVNLLEEPTAGKIWVNGVEMTDPDVEIDSVRRGIGMVFQSFNLFPHLTVLNNLTIAQRRVLRRGRAEAERIARDNLERVGLTDKADAFPAQLSGGQQQRAAIARSLSMDPKLMLFDEPTSALDPELVGDVLTVMRKLAEDGMTMMVVTHEMAFARDVADRVVFMDGGVVVEQGPPQEVLGAPRHERTRSFLSRVLDPTHVAQLGQPDQSPEPPQPPRLPADDRHNL</sequence>
<comment type="subcellular location">
    <subcellularLocation>
        <location evidence="1">Cell membrane</location>
        <topology evidence="1">Peripheral membrane protein</topology>
    </subcellularLocation>
</comment>
<feature type="compositionally biased region" description="Pro residues" evidence="9">
    <location>
        <begin position="265"/>
        <end position="274"/>
    </location>
</feature>
<evidence type="ECO:0000313" key="11">
    <source>
        <dbReference type="EMBL" id="GAA4563917.1"/>
    </source>
</evidence>
<dbReference type="SMART" id="SM00382">
    <property type="entry name" value="AAA"/>
    <property type="match status" value="1"/>
</dbReference>
<evidence type="ECO:0000256" key="1">
    <source>
        <dbReference type="ARBA" id="ARBA00004202"/>
    </source>
</evidence>
<evidence type="ECO:0000313" key="12">
    <source>
        <dbReference type="Proteomes" id="UP001500307"/>
    </source>
</evidence>
<dbReference type="Pfam" id="PF00005">
    <property type="entry name" value="ABC_tran"/>
    <property type="match status" value="1"/>
</dbReference>
<gene>
    <name evidence="11" type="ORF">GCM10023176_08900</name>
</gene>
<name>A0ABP8S8C6_9ACTN</name>
<evidence type="ECO:0000256" key="7">
    <source>
        <dbReference type="ARBA" id="ARBA00022970"/>
    </source>
</evidence>
<keyword evidence="6 11" id="KW-0067">ATP-binding</keyword>
<evidence type="ECO:0000256" key="9">
    <source>
        <dbReference type="SAM" id="MobiDB-lite"/>
    </source>
</evidence>
<dbReference type="PROSITE" id="PS00211">
    <property type="entry name" value="ABC_TRANSPORTER_1"/>
    <property type="match status" value="1"/>
</dbReference>
<comment type="similarity">
    <text evidence="2">Belongs to the ABC transporter superfamily.</text>
</comment>
<organism evidence="11 12">
    <name type="scientific">Micromonospora coerulea</name>
    <dbReference type="NCBI Taxonomy" id="47856"/>
    <lineage>
        <taxon>Bacteria</taxon>
        <taxon>Bacillati</taxon>
        <taxon>Actinomycetota</taxon>
        <taxon>Actinomycetes</taxon>
        <taxon>Micromonosporales</taxon>
        <taxon>Micromonosporaceae</taxon>
        <taxon>Micromonospora</taxon>
    </lineage>
</organism>
<dbReference type="Proteomes" id="UP001500307">
    <property type="component" value="Unassembled WGS sequence"/>
</dbReference>
<dbReference type="Gene3D" id="3.40.50.300">
    <property type="entry name" value="P-loop containing nucleotide triphosphate hydrolases"/>
    <property type="match status" value="1"/>
</dbReference>
<dbReference type="PANTHER" id="PTHR43166">
    <property type="entry name" value="AMINO ACID IMPORT ATP-BINDING PROTEIN"/>
    <property type="match status" value="1"/>
</dbReference>
<dbReference type="InterPro" id="IPR017871">
    <property type="entry name" value="ABC_transporter-like_CS"/>
</dbReference>
<reference evidence="12" key="1">
    <citation type="journal article" date="2019" name="Int. J. Syst. Evol. Microbiol.">
        <title>The Global Catalogue of Microorganisms (GCM) 10K type strain sequencing project: providing services to taxonomists for standard genome sequencing and annotation.</title>
        <authorList>
            <consortium name="The Broad Institute Genomics Platform"/>
            <consortium name="The Broad Institute Genome Sequencing Center for Infectious Disease"/>
            <person name="Wu L."/>
            <person name="Ma J."/>
        </authorList>
    </citation>
    <scope>NUCLEOTIDE SEQUENCE [LARGE SCALE GENOMIC DNA]</scope>
    <source>
        <strain evidence="12">JCM 3175</strain>
    </source>
</reference>
<keyword evidence="3" id="KW-0813">Transport</keyword>
<keyword evidence="7" id="KW-0029">Amino-acid transport</keyword>
<feature type="region of interest" description="Disordered" evidence="9">
    <location>
        <begin position="255"/>
        <end position="282"/>
    </location>
</feature>
<dbReference type="CDD" id="cd03262">
    <property type="entry name" value="ABC_HisP_GlnQ"/>
    <property type="match status" value="1"/>
</dbReference>
<evidence type="ECO:0000256" key="2">
    <source>
        <dbReference type="ARBA" id="ARBA00005417"/>
    </source>
</evidence>
<evidence type="ECO:0000259" key="10">
    <source>
        <dbReference type="PROSITE" id="PS50893"/>
    </source>
</evidence>
<dbReference type="InterPro" id="IPR050086">
    <property type="entry name" value="MetN_ABC_transporter-like"/>
</dbReference>